<evidence type="ECO:0000256" key="2">
    <source>
        <dbReference type="ARBA" id="ARBA00008642"/>
    </source>
</evidence>
<dbReference type="Pfam" id="PF08545">
    <property type="entry name" value="ACP_syn_III"/>
    <property type="match status" value="1"/>
</dbReference>
<evidence type="ECO:0000259" key="11">
    <source>
        <dbReference type="Pfam" id="PF08545"/>
    </source>
</evidence>
<dbReference type="OrthoDB" id="9815506at2"/>
<evidence type="ECO:0000256" key="7">
    <source>
        <dbReference type="ARBA" id="ARBA00023098"/>
    </source>
</evidence>
<accession>A0A1G9WQV5</accession>
<dbReference type="Pfam" id="PF08541">
    <property type="entry name" value="ACP_syn_III_C"/>
    <property type="match status" value="1"/>
</dbReference>
<reference evidence="13" key="1">
    <citation type="submission" date="2016-10" db="EMBL/GenBank/DDBJ databases">
        <authorList>
            <person name="Varghese N."/>
            <person name="Submissions S."/>
        </authorList>
    </citation>
    <scope>NUCLEOTIDE SEQUENCE [LARGE SCALE GENOMIC DNA]</scope>
    <source>
        <strain evidence="13">M83</strain>
    </source>
</reference>
<dbReference type="InterPro" id="IPR013751">
    <property type="entry name" value="ACP_syn_III_N"/>
</dbReference>
<comment type="pathway">
    <text evidence="1">Lipid metabolism.</text>
</comment>
<evidence type="ECO:0000313" key="12">
    <source>
        <dbReference type="EMBL" id="SDM86566.1"/>
    </source>
</evidence>
<dbReference type="InterPro" id="IPR016039">
    <property type="entry name" value="Thiolase-like"/>
</dbReference>
<evidence type="ECO:0000256" key="9">
    <source>
        <dbReference type="ARBA" id="ARBA00023315"/>
    </source>
</evidence>
<name>A0A1G9WQV5_9FIRM</name>
<evidence type="ECO:0000256" key="5">
    <source>
        <dbReference type="ARBA" id="ARBA00022679"/>
    </source>
</evidence>
<dbReference type="EMBL" id="FNHZ01000003">
    <property type="protein sequence ID" value="SDM86566.1"/>
    <property type="molecule type" value="Genomic_DNA"/>
</dbReference>
<dbReference type="InterPro" id="IPR004655">
    <property type="entry name" value="FabH"/>
</dbReference>
<proteinExistence type="inferred from homology"/>
<dbReference type="NCBIfam" id="TIGR00747">
    <property type="entry name" value="fabH"/>
    <property type="match status" value="1"/>
</dbReference>
<dbReference type="AlphaFoldDB" id="A0A1G9WQV5"/>
<keyword evidence="7" id="KW-0443">Lipid metabolism</keyword>
<dbReference type="Proteomes" id="UP000187651">
    <property type="component" value="Unassembled WGS sequence"/>
</dbReference>
<gene>
    <name evidence="12" type="ORF">SAMN05216544_1297</name>
</gene>
<dbReference type="GO" id="GO:0044550">
    <property type="term" value="P:secondary metabolite biosynthetic process"/>
    <property type="evidence" value="ECO:0007669"/>
    <property type="project" value="TreeGrafter"/>
</dbReference>
<feature type="domain" description="Beta-ketoacyl-[acyl-carrier-protein] synthase III C-terminal" evidence="10">
    <location>
        <begin position="231"/>
        <end position="319"/>
    </location>
</feature>
<evidence type="ECO:0000256" key="6">
    <source>
        <dbReference type="ARBA" id="ARBA00022832"/>
    </source>
</evidence>
<evidence type="ECO:0000259" key="10">
    <source>
        <dbReference type="Pfam" id="PF08541"/>
    </source>
</evidence>
<keyword evidence="8" id="KW-0275">Fatty acid biosynthesis</keyword>
<dbReference type="NCBIfam" id="NF006829">
    <property type="entry name" value="PRK09352.1"/>
    <property type="match status" value="1"/>
</dbReference>
<evidence type="ECO:0000256" key="3">
    <source>
        <dbReference type="ARBA" id="ARBA00022490"/>
    </source>
</evidence>
<keyword evidence="13" id="KW-1185">Reference proteome</keyword>
<feature type="domain" description="Beta-ketoacyl-[acyl-carrier-protein] synthase III N-terminal" evidence="11">
    <location>
        <begin position="114"/>
        <end position="182"/>
    </location>
</feature>
<keyword evidence="3" id="KW-0963">Cytoplasm</keyword>
<protein>
    <submittedName>
        <fullName evidence="12">3-oxoacyl-[acyl-carrier-protein] synthase-3</fullName>
    </submittedName>
</protein>
<dbReference type="PANTHER" id="PTHR34069">
    <property type="entry name" value="3-OXOACYL-[ACYL-CARRIER-PROTEIN] SYNTHASE 3"/>
    <property type="match status" value="1"/>
</dbReference>
<organism evidence="12 13">
    <name type="scientific">Lachnospira pectinoschiza</name>
    <dbReference type="NCBI Taxonomy" id="28052"/>
    <lineage>
        <taxon>Bacteria</taxon>
        <taxon>Bacillati</taxon>
        <taxon>Bacillota</taxon>
        <taxon>Clostridia</taxon>
        <taxon>Lachnospirales</taxon>
        <taxon>Lachnospiraceae</taxon>
        <taxon>Lachnospira</taxon>
    </lineage>
</organism>
<dbReference type="InterPro" id="IPR013747">
    <property type="entry name" value="ACP_syn_III_C"/>
</dbReference>
<keyword evidence="9" id="KW-0012">Acyltransferase</keyword>
<keyword evidence="4" id="KW-0444">Lipid biosynthesis</keyword>
<evidence type="ECO:0000256" key="1">
    <source>
        <dbReference type="ARBA" id="ARBA00005189"/>
    </source>
</evidence>
<dbReference type="GO" id="GO:0004315">
    <property type="term" value="F:3-oxoacyl-[acyl-carrier-protein] synthase activity"/>
    <property type="evidence" value="ECO:0007669"/>
    <property type="project" value="InterPro"/>
</dbReference>
<dbReference type="RefSeq" id="WP_074521458.1">
    <property type="nucleotide sequence ID" value="NZ_FNHZ01000003.1"/>
</dbReference>
<evidence type="ECO:0000256" key="8">
    <source>
        <dbReference type="ARBA" id="ARBA00023160"/>
    </source>
</evidence>
<evidence type="ECO:0000256" key="4">
    <source>
        <dbReference type="ARBA" id="ARBA00022516"/>
    </source>
</evidence>
<dbReference type="GO" id="GO:0006633">
    <property type="term" value="P:fatty acid biosynthetic process"/>
    <property type="evidence" value="ECO:0007669"/>
    <property type="project" value="UniProtKB-KW"/>
</dbReference>
<sequence>MGGLSIVGLGKALPIKTFSNDDFSEFLDTSDEWISTRTGIKERRLCNLEDRYKGEEDQLGLAVAAAREALEDSEIDLNKIDICIVATATPKNAFPATACMVAKELGLSENCMSFDLSAACSGFIYSLNVAHDMLLTKGKDRYALVVGAEEFSKILDFKDRSTCVLFGDGAGAAVVKIDETKAYASASHTRGDDICLISGGVASTRKLSMEGNTVYRFAIGAIEQLLKELVEESKISLEEIGHIVCHQANKRIINHVIRSTKQPEEKFFMNLEHYGNTSAASVPIALKEMQEKGKLKTGDDAYLVGFGAGLTWGGILVNYSGK</sequence>
<dbReference type="SUPFAM" id="SSF53901">
    <property type="entry name" value="Thiolase-like"/>
    <property type="match status" value="1"/>
</dbReference>
<comment type="similarity">
    <text evidence="2">Belongs to the thiolase-like superfamily. FabH family.</text>
</comment>
<evidence type="ECO:0000313" key="13">
    <source>
        <dbReference type="Proteomes" id="UP000187651"/>
    </source>
</evidence>
<keyword evidence="6" id="KW-0276">Fatty acid metabolism</keyword>
<dbReference type="Gene3D" id="3.40.47.10">
    <property type="match status" value="1"/>
</dbReference>
<dbReference type="CDD" id="cd00830">
    <property type="entry name" value="KAS_III"/>
    <property type="match status" value="1"/>
</dbReference>
<keyword evidence="5" id="KW-0808">Transferase</keyword>
<dbReference type="PANTHER" id="PTHR34069:SF2">
    <property type="entry name" value="BETA-KETOACYL-[ACYL-CARRIER-PROTEIN] SYNTHASE III"/>
    <property type="match status" value="1"/>
</dbReference>